<proteinExistence type="predicted"/>
<dbReference type="PROSITE" id="PS51321">
    <property type="entry name" value="TFIIS_CENTRAL"/>
    <property type="match status" value="1"/>
</dbReference>
<evidence type="ECO:0000313" key="6">
    <source>
        <dbReference type="EMBL" id="MES1922317.1"/>
    </source>
</evidence>
<sequence length="228" mass="27251">IKKNVNEIEKIGRYRKRTKEHFVNILGTEKGEKVENEIYKNFGGKNMKKYTTKSRELIFNLRKNENLVENVQNGNIPIVKLISMTHLEMASPEQNQWREKVQKEMLKEKVRDKTITETYKKNLKMQNKIPLENDFAANEKQPKIVQEFEIDENADQSLNEQKMEIKPKRRAVLTENKLLETKRYFESDLYSEKSNFLYSEKSIWNGFVDSYHKPRTVSLKEFKVSFYQ</sequence>
<dbReference type="InterPro" id="IPR036575">
    <property type="entry name" value="TFIIS_cen_dom_sf"/>
</dbReference>
<evidence type="ECO:0000256" key="4">
    <source>
        <dbReference type="ARBA" id="ARBA00023242"/>
    </source>
</evidence>
<dbReference type="Proteomes" id="UP001439008">
    <property type="component" value="Unassembled WGS sequence"/>
</dbReference>
<comment type="caution">
    <text evidence="6">The sequence shown here is derived from an EMBL/GenBank/DDBJ whole genome shotgun (WGS) entry which is preliminary data.</text>
</comment>
<keyword evidence="2" id="KW-0863">Zinc-finger</keyword>
<feature type="non-terminal residue" evidence="6">
    <location>
        <position position="228"/>
    </location>
</feature>
<feature type="domain" description="TFIIS central" evidence="5">
    <location>
        <begin position="1"/>
        <end position="117"/>
    </location>
</feature>
<evidence type="ECO:0000256" key="1">
    <source>
        <dbReference type="ARBA" id="ARBA00022723"/>
    </source>
</evidence>
<dbReference type="InterPro" id="IPR003618">
    <property type="entry name" value="TFIIS_cen_dom"/>
</dbReference>
<dbReference type="PANTHER" id="PTHR11477">
    <property type="entry name" value="TRANSCRIPTION FACTOR S-II ZINC FINGER DOMAIN-CONTAINING PROTEIN"/>
    <property type="match status" value="1"/>
</dbReference>
<dbReference type="SUPFAM" id="SSF46942">
    <property type="entry name" value="Elongation factor TFIIS domain 2"/>
    <property type="match status" value="1"/>
</dbReference>
<dbReference type="Gene3D" id="1.10.472.30">
    <property type="entry name" value="Transcription elongation factor S-II, central domain"/>
    <property type="match status" value="1"/>
</dbReference>
<reference evidence="6 7" key="1">
    <citation type="journal article" date="2024" name="BMC Biol.">
        <title>Comparative genomics of Ascetosporea gives new insight into the evolutionary basis for animal parasitism in Rhizaria.</title>
        <authorList>
            <person name="Hiltunen Thoren M."/>
            <person name="Onut-Brannstrom I."/>
            <person name="Alfjorden A."/>
            <person name="Peckova H."/>
            <person name="Swords F."/>
            <person name="Hooper C."/>
            <person name="Holzer A.S."/>
            <person name="Bass D."/>
            <person name="Burki F."/>
        </authorList>
    </citation>
    <scope>NUCLEOTIDE SEQUENCE [LARGE SCALE GENOMIC DNA]</scope>
    <source>
        <strain evidence="6">20-A016</strain>
    </source>
</reference>
<gene>
    <name evidence="6" type="ORF">MHBO_003824</name>
</gene>
<evidence type="ECO:0000256" key="2">
    <source>
        <dbReference type="ARBA" id="ARBA00022771"/>
    </source>
</evidence>
<dbReference type="PANTHER" id="PTHR11477:SF0">
    <property type="entry name" value="IP08861P-RELATED"/>
    <property type="match status" value="1"/>
</dbReference>
<keyword evidence="3" id="KW-0862">Zinc</keyword>
<evidence type="ECO:0000259" key="5">
    <source>
        <dbReference type="PROSITE" id="PS51321"/>
    </source>
</evidence>
<name>A0ABV2ARN7_9EUKA</name>
<dbReference type="SMART" id="SM00510">
    <property type="entry name" value="TFS2M"/>
    <property type="match status" value="1"/>
</dbReference>
<organism evidence="6 7">
    <name type="scientific">Bonamia ostreae</name>
    <dbReference type="NCBI Taxonomy" id="126728"/>
    <lineage>
        <taxon>Eukaryota</taxon>
        <taxon>Sar</taxon>
        <taxon>Rhizaria</taxon>
        <taxon>Endomyxa</taxon>
        <taxon>Ascetosporea</taxon>
        <taxon>Haplosporida</taxon>
        <taxon>Bonamia</taxon>
    </lineage>
</organism>
<protein>
    <recommendedName>
        <fullName evidence="5">TFIIS central domain-containing protein</fullName>
    </recommendedName>
</protein>
<feature type="non-terminal residue" evidence="6">
    <location>
        <position position="1"/>
    </location>
</feature>
<evidence type="ECO:0000313" key="7">
    <source>
        <dbReference type="Proteomes" id="UP001439008"/>
    </source>
</evidence>
<keyword evidence="1" id="KW-0479">Metal-binding</keyword>
<keyword evidence="4" id="KW-0539">Nucleus</keyword>
<keyword evidence="7" id="KW-1185">Reference proteome</keyword>
<dbReference type="EMBL" id="JBDODL010002575">
    <property type="protein sequence ID" value="MES1922317.1"/>
    <property type="molecule type" value="Genomic_DNA"/>
</dbReference>
<evidence type="ECO:0000256" key="3">
    <source>
        <dbReference type="ARBA" id="ARBA00022833"/>
    </source>
</evidence>
<dbReference type="Pfam" id="PF07500">
    <property type="entry name" value="TFIIS_M"/>
    <property type="match status" value="1"/>
</dbReference>
<accession>A0ABV2ARN7</accession>